<comment type="caution">
    <text evidence="1">The sequence shown here is derived from an EMBL/GenBank/DDBJ whole genome shotgun (WGS) entry which is preliminary data.</text>
</comment>
<evidence type="ECO:0000313" key="2">
    <source>
        <dbReference type="Proteomes" id="UP000078368"/>
    </source>
</evidence>
<sequence length="136" mass="14949">MSAGACALDASLWDPYLEPCYGYSITIQENTVLRLGVDEDIRTYTVGGARVTGGKKRAILTGSVREGQRGGIRSTTLYIGDSVTDDVTGKFTLEDVTEPSTVNEERFSSHPVAYFCYEPNPSFRLNPEEFPNQPSK</sequence>
<dbReference type="EMBL" id="LVZK01000001">
    <property type="protein sequence ID" value="OAP85848.1"/>
    <property type="molecule type" value="Genomic_DNA"/>
</dbReference>
<dbReference type="AlphaFoldDB" id="A0A179B2B4"/>
<dbReference type="Proteomes" id="UP000078368">
    <property type="component" value="Unassembled WGS sequence"/>
</dbReference>
<proteinExistence type="predicted"/>
<dbReference type="OrthoDB" id="3261191at2"/>
<accession>A0A179B2B4</accession>
<evidence type="ECO:0000313" key="1">
    <source>
        <dbReference type="EMBL" id="OAP85848.1"/>
    </source>
</evidence>
<name>A0A179B2B4_9ACTO</name>
<dbReference type="STRING" id="1823756.A4H34_01245"/>
<protein>
    <submittedName>
        <fullName evidence="1">Uncharacterized protein</fullName>
    </submittedName>
</protein>
<organism evidence="1 2">
    <name type="scientific">Peptidiphaga gingivicola</name>
    <dbReference type="NCBI Taxonomy" id="2741497"/>
    <lineage>
        <taxon>Bacteria</taxon>
        <taxon>Bacillati</taxon>
        <taxon>Actinomycetota</taxon>
        <taxon>Actinomycetes</taxon>
        <taxon>Actinomycetales</taxon>
        <taxon>Actinomycetaceae</taxon>
        <taxon>Peptidiphaga</taxon>
    </lineage>
</organism>
<gene>
    <name evidence="1" type="ORF">A4H34_01245</name>
</gene>
<keyword evidence="2" id="KW-1185">Reference proteome</keyword>
<reference evidence="1 2" key="1">
    <citation type="submission" date="2016-04" db="EMBL/GenBank/DDBJ databases">
        <title>Peptidophaga gingivicola gen. nov., sp. nov., isolated from human subgingival plaque.</title>
        <authorList>
            <person name="Beall C.J."/>
            <person name="Mokrzan E.M."/>
            <person name="Griffen A.L."/>
            <person name="Leys E.J."/>
        </authorList>
    </citation>
    <scope>NUCLEOTIDE SEQUENCE [LARGE SCALE GENOMIC DNA]</scope>
    <source>
        <strain evidence="1 2">BA112</strain>
    </source>
</reference>